<organism evidence="2 3">
    <name type="scientific">Iris pallida</name>
    <name type="common">Sweet iris</name>
    <dbReference type="NCBI Taxonomy" id="29817"/>
    <lineage>
        <taxon>Eukaryota</taxon>
        <taxon>Viridiplantae</taxon>
        <taxon>Streptophyta</taxon>
        <taxon>Embryophyta</taxon>
        <taxon>Tracheophyta</taxon>
        <taxon>Spermatophyta</taxon>
        <taxon>Magnoliopsida</taxon>
        <taxon>Liliopsida</taxon>
        <taxon>Asparagales</taxon>
        <taxon>Iridaceae</taxon>
        <taxon>Iridoideae</taxon>
        <taxon>Irideae</taxon>
        <taxon>Iris</taxon>
    </lineage>
</organism>
<evidence type="ECO:0000313" key="3">
    <source>
        <dbReference type="Proteomes" id="UP001140949"/>
    </source>
</evidence>
<protein>
    <submittedName>
        <fullName evidence="2">Uncharacterized protein</fullName>
    </submittedName>
</protein>
<dbReference type="Proteomes" id="UP001140949">
    <property type="component" value="Unassembled WGS sequence"/>
</dbReference>
<accession>A0AAX6EUD9</accession>
<reference evidence="2" key="1">
    <citation type="journal article" date="2023" name="GigaByte">
        <title>Genome assembly of the bearded iris, Iris pallida Lam.</title>
        <authorList>
            <person name="Bruccoleri R.E."/>
            <person name="Oakeley E.J."/>
            <person name="Faust A.M.E."/>
            <person name="Altorfer M."/>
            <person name="Dessus-Babus S."/>
            <person name="Burckhardt D."/>
            <person name="Oertli M."/>
            <person name="Naumann U."/>
            <person name="Petersen F."/>
            <person name="Wong J."/>
        </authorList>
    </citation>
    <scope>NUCLEOTIDE SEQUENCE</scope>
    <source>
        <strain evidence="2">GSM-AAB239-AS_SAM_17_03QT</strain>
    </source>
</reference>
<sequence>MQTTTAEGGDRDSHRDPAWRRETQTAQIWVLESRVTTTRNMRSDGGRSGRFWSGTDRIARDNNSWTNLAAAWDGRSRRRLSKMEDFRSGLRKIILAVMRGVNPTSPMKSRRSRDGGAMIGVVALGGGLTE</sequence>
<gene>
    <name evidence="2" type="ORF">M6B38_170945</name>
</gene>
<evidence type="ECO:0000256" key="1">
    <source>
        <dbReference type="SAM" id="MobiDB-lite"/>
    </source>
</evidence>
<dbReference type="EMBL" id="JANAVB010033817">
    <property type="protein sequence ID" value="KAJ6807686.1"/>
    <property type="molecule type" value="Genomic_DNA"/>
</dbReference>
<feature type="compositionally biased region" description="Basic and acidic residues" evidence="1">
    <location>
        <begin position="8"/>
        <end position="23"/>
    </location>
</feature>
<comment type="caution">
    <text evidence="2">The sequence shown here is derived from an EMBL/GenBank/DDBJ whole genome shotgun (WGS) entry which is preliminary data.</text>
</comment>
<evidence type="ECO:0000313" key="2">
    <source>
        <dbReference type="EMBL" id="KAJ6807686.1"/>
    </source>
</evidence>
<name>A0AAX6EUD9_IRIPA</name>
<keyword evidence="3" id="KW-1185">Reference proteome</keyword>
<proteinExistence type="predicted"/>
<feature type="region of interest" description="Disordered" evidence="1">
    <location>
        <begin position="1"/>
        <end position="23"/>
    </location>
</feature>
<reference evidence="2" key="2">
    <citation type="submission" date="2023-04" db="EMBL/GenBank/DDBJ databases">
        <authorList>
            <person name="Bruccoleri R.E."/>
            <person name="Oakeley E.J."/>
            <person name="Faust A.-M."/>
            <person name="Dessus-Babus S."/>
            <person name="Altorfer M."/>
            <person name="Burckhardt D."/>
            <person name="Oertli M."/>
            <person name="Naumann U."/>
            <person name="Petersen F."/>
            <person name="Wong J."/>
        </authorList>
    </citation>
    <scope>NUCLEOTIDE SEQUENCE</scope>
    <source>
        <strain evidence="2">GSM-AAB239-AS_SAM_17_03QT</strain>
        <tissue evidence="2">Leaf</tissue>
    </source>
</reference>
<dbReference type="AlphaFoldDB" id="A0AAX6EUD9"/>